<dbReference type="Proteomes" id="UP000290900">
    <property type="component" value="Unassembled WGS sequence"/>
</dbReference>
<evidence type="ECO:0000256" key="1">
    <source>
        <dbReference type="ARBA" id="ARBA00002978"/>
    </source>
</evidence>
<feature type="transmembrane region" description="Helical" evidence="10">
    <location>
        <begin position="249"/>
        <end position="270"/>
    </location>
</feature>
<keyword evidence="9 10" id="KW-0472">Membrane</keyword>
<comment type="subcellular location">
    <subcellularLocation>
        <location evidence="2">Golgi apparatus membrane</location>
        <topology evidence="2">Multi-pass membrane protein</topology>
    </subcellularLocation>
</comment>
<evidence type="ECO:0000313" key="13">
    <source>
        <dbReference type="Proteomes" id="UP000290900"/>
    </source>
</evidence>
<dbReference type="GO" id="GO:0000139">
    <property type="term" value="C:Golgi membrane"/>
    <property type="evidence" value="ECO:0007669"/>
    <property type="project" value="UniProtKB-SubCell"/>
</dbReference>
<proteinExistence type="inferred from homology"/>
<evidence type="ECO:0000256" key="4">
    <source>
        <dbReference type="ARBA" id="ARBA00013533"/>
    </source>
</evidence>
<dbReference type="GO" id="GO:0016192">
    <property type="term" value="P:vesicle-mediated transport"/>
    <property type="evidence" value="ECO:0007669"/>
    <property type="project" value="TreeGrafter"/>
</dbReference>
<keyword evidence="13" id="KW-1185">Reference proteome</keyword>
<accession>A0A448YGE5</accession>
<comment type="function">
    <text evidence="1">Golgi membrane protein involved in vesicular trafficking and spindle migration.</text>
</comment>
<feature type="transmembrane region" description="Helical" evidence="10">
    <location>
        <begin position="96"/>
        <end position="122"/>
    </location>
</feature>
<dbReference type="Pfam" id="PF09335">
    <property type="entry name" value="VTT_dom"/>
    <property type="match status" value="1"/>
</dbReference>
<dbReference type="InterPro" id="IPR032816">
    <property type="entry name" value="VTT_dom"/>
</dbReference>
<evidence type="ECO:0000256" key="9">
    <source>
        <dbReference type="ARBA" id="ARBA00023136"/>
    </source>
</evidence>
<evidence type="ECO:0000256" key="6">
    <source>
        <dbReference type="ARBA" id="ARBA00022692"/>
    </source>
</evidence>
<evidence type="ECO:0000259" key="11">
    <source>
        <dbReference type="Pfam" id="PF09335"/>
    </source>
</evidence>
<sequence length="301" mass="33409">MTNQPLMGESFDIEEGRATEGGTFSLTAVVSSLKKFGDRVLRFYNARSPAMKVLMVLACCAGLTFEIWFLIHYQLLIEKMVEASDVLYTWGFKGALLLFIVVFVISFPPCVGFNFCGIFIGMTYGWKGWPLLASASVLGSTCAFIPFKYILRRRAIEMMEQSENLKVFMDVMNDDDASYWENLLVLVCLRLSPLPYSFSNGAMGAIPGISVSSFAFASAITSPKLLLQLFTGIQLKMIADHRNNGLAKFIKFVSIAIATIAFTAATYIIFSKMKAKMIERHRFNGGAIGLQSEDENQEAST</sequence>
<gene>
    <name evidence="12" type="ORF">BRENAR_LOCUS727</name>
</gene>
<dbReference type="EMBL" id="CAACVR010000001">
    <property type="protein sequence ID" value="VEU19992.1"/>
    <property type="molecule type" value="Genomic_DNA"/>
</dbReference>
<name>A0A448YGE5_BRENA</name>
<dbReference type="OrthoDB" id="166803at2759"/>
<reference evidence="12 13" key="1">
    <citation type="submission" date="2018-12" db="EMBL/GenBank/DDBJ databases">
        <authorList>
            <person name="Tiukova I."/>
            <person name="Dainat J."/>
        </authorList>
    </citation>
    <scope>NUCLEOTIDE SEQUENCE [LARGE SCALE GENOMIC DNA]</scope>
</reference>
<keyword evidence="7 10" id="KW-1133">Transmembrane helix</keyword>
<evidence type="ECO:0000256" key="5">
    <source>
        <dbReference type="ARBA" id="ARBA00020673"/>
    </source>
</evidence>
<dbReference type="FunCoup" id="A0A448YGE5">
    <property type="interactions" value="106"/>
</dbReference>
<dbReference type="GO" id="GO:0000022">
    <property type="term" value="P:mitotic spindle elongation"/>
    <property type="evidence" value="ECO:0007669"/>
    <property type="project" value="TreeGrafter"/>
</dbReference>
<dbReference type="InterPro" id="IPR051076">
    <property type="entry name" value="Golgi_membrane_TVP38/TMEM64"/>
</dbReference>
<evidence type="ECO:0000256" key="7">
    <source>
        <dbReference type="ARBA" id="ARBA00022989"/>
    </source>
</evidence>
<evidence type="ECO:0000256" key="2">
    <source>
        <dbReference type="ARBA" id="ARBA00004653"/>
    </source>
</evidence>
<dbReference type="STRING" id="13370.A0A448YGE5"/>
<feature type="transmembrane region" description="Helical" evidence="10">
    <location>
        <begin position="128"/>
        <end position="151"/>
    </location>
</feature>
<keyword evidence="6 10" id="KW-0812">Transmembrane</keyword>
<dbReference type="AlphaFoldDB" id="A0A448YGE5"/>
<feature type="domain" description="VTT" evidence="11">
    <location>
        <begin position="118"/>
        <end position="232"/>
    </location>
</feature>
<feature type="transmembrane region" description="Helical" evidence="10">
    <location>
        <begin position="53"/>
        <end position="75"/>
    </location>
</feature>
<evidence type="ECO:0000256" key="10">
    <source>
        <dbReference type="SAM" id="Phobius"/>
    </source>
</evidence>
<comment type="similarity">
    <text evidence="3">Belongs to the TVP38/TMEM64 family.</text>
</comment>
<dbReference type="PANTHER" id="PTHR47549">
    <property type="entry name" value="GOLGI APPARATUS MEMBRANE PROTEIN TVP38-RELATED"/>
    <property type="match status" value="1"/>
</dbReference>
<protein>
    <recommendedName>
        <fullName evidence="4">Golgi apparatus membrane protein TVP38</fullName>
    </recommendedName>
    <alternativeName>
        <fullName evidence="5">Golgi apparatus membrane protein tvp38</fullName>
    </alternativeName>
</protein>
<organism evidence="12 13">
    <name type="scientific">Brettanomyces naardenensis</name>
    <name type="common">Yeast</name>
    <dbReference type="NCBI Taxonomy" id="13370"/>
    <lineage>
        <taxon>Eukaryota</taxon>
        <taxon>Fungi</taxon>
        <taxon>Dikarya</taxon>
        <taxon>Ascomycota</taxon>
        <taxon>Saccharomycotina</taxon>
        <taxon>Pichiomycetes</taxon>
        <taxon>Pichiales</taxon>
        <taxon>Pichiaceae</taxon>
        <taxon>Brettanomyces</taxon>
    </lineage>
</organism>
<dbReference type="PANTHER" id="PTHR47549:SF1">
    <property type="entry name" value="GOLGI APPARATUS MEMBRANE PROTEIN TVP38"/>
    <property type="match status" value="1"/>
</dbReference>
<keyword evidence="8" id="KW-0333">Golgi apparatus</keyword>
<feature type="transmembrane region" description="Helical" evidence="10">
    <location>
        <begin position="200"/>
        <end position="220"/>
    </location>
</feature>
<evidence type="ECO:0000256" key="3">
    <source>
        <dbReference type="ARBA" id="ARBA00008640"/>
    </source>
</evidence>
<evidence type="ECO:0000313" key="12">
    <source>
        <dbReference type="EMBL" id="VEU19992.1"/>
    </source>
</evidence>
<evidence type="ECO:0000256" key="8">
    <source>
        <dbReference type="ARBA" id="ARBA00023034"/>
    </source>
</evidence>
<dbReference type="InParanoid" id="A0A448YGE5"/>